<keyword evidence="10" id="KW-1185">Reference proteome</keyword>
<organism evidence="9 10">
    <name type="scientific">Streptococcus suivaginalis</name>
    <dbReference type="NCBI Taxonomy" id="3028082"/>
    <lineage>
        <taxon>Bacteria</taxon>
        <taxon>Bacillati</taxon>
        <taxon>Bacillota</taxon>
        <taxon>Bacilli</taxon>
        <taxon>Lactobacillales</taxon>
        <taxon>Streptococcaceae</taxon>
        <taxon>Streptococcus</taxon>
    </lineage>
</organism>
<evidence type="ECO:0000256" key="7">
    <source>
        <dbReference type="ARBA" id="ARBA00023136"/>
    </source>
</evidence>
<reference evidence="9 10" key="1">
    <citation type="submission" date="2023-02" db="EMBL/GenBank/DDBJ databases">
        <title>Streptococcus sp. Genome Sequencing and Assembly.</title>
        <authorList>
            <person name="Shore S.M."/>
            <person name="Nicholson T.L."/>
        </authorList>
    </citation>
    <scope>NUCLEOTIDE SEQUENCE [LARGE SCALE GENOMIC DNA]</scope>
    <source>
        <strain evidence="9 10">29896</strain>
    </source>
</reference>
<accession>A0AA96VCA9</accession>
<dbReference type="EMBL" id="CP118733">
    <property type="protein sequence ID" value="WNY47170.1"/>
    <property type="molecule type" value="Genomic_DNA"/>
</dbReference>
<dbReference type="GO" id="GO:0005886">
    <property type="term" value="C:plasma membrane"/>
    <property type="evidence" value="ECO:0007669"/>
    <property type="project" value="UniProtKB-SubCell"/>
</dbReference>
<name>A0AA96VCA9_9STRE</name>
<comment type="similarity">
    <text evidence="2">Belongs to the MreD family.</text>
</comment>
<dbReference type="AlphaFoldDB" id="A0AA96VCA9"/>
<keyword evidence="4 8" id="KW-0812">Transmembrane</keyword>
<keyword evidence="3" id="KW-1003">Cell membrane</keyword>
<comment type="subcellular location">
    <subcellularLocation>
        <location evidence="1">Cell membrane</location>
        <topology evidence="1">Multi-pass membrane protein</topology>
    </subcellularLocation>
</comment>
<evidence type="ECO:0000256" key="2">
    <source>
        <dbReference type="ARBA" id="ARBA00007776"/>
    </source>
</evidence>
<dbReference type="Pfam" id="PF04093">
    <property type="entry name" value="MreD"/>
    <property type="match status" value="1"/>
</dbReference>
<dbReference type="GO" id="GO:0008360">
    <property type="term" value="P:regulation of cell shape"/>
    <property type="evidence" value="ECO:0007669"/>
    <property type="project" value="UniProtKB-KW"/>
</dbReference>
<dbReference type="InterPro" id="IPR007227">
    <property type="entry name" value="Cell_shape_determining_MreD"/>
</dbReference>
<feature type="transmembrane region" description="Helical" evidence="8">
    <location>
        <begin position="73"/>
        <end position="96"/>
    </location>
</feature>
<dbReference type="RefSeq" id="WP_202848300.1">
    <property type="nucleotide sequence ID" value="NZ_CP118733.1"/>
</dbReference>
<evidence type="ECO:0000256" key="6">
    <source>
        <dbReference type="ARBA" id="ARBA00022989"/>
    </source>
</evidence>
<evidence type="ECO:0000256" key="8">
    <source>
        <dbReference type="SAM" id="Phobius"/>
    </source>
</evidence>
<gene>
    <name evidence="9" type="ORF">PXH68_00190</name>
</gene>
<proteinExistence type="inferred from homology"/>
<protein>
    <submittedName>
        <fullName evidence="9">Rod shape-determining protein MreD</fullName>
    </submittedName>
</protein>
<evidence type="ECO:0000313" key="9">
    <source>
        <dbReference type="EMBL" id="WNY47170.1"/>
    </source>
</evidence>
<dbReference type="KEGG" id="ssuv:PXH68_00190"/>
<sequence>MMKYRQLILFSPLILFVSFLLDGQITHLLGNFTPGIWLVSSQLFFIVALYTIPYFSMISLIAWFSFFGLLYDIYYFNILGMATCIFPLMAFFTAFLLEKIQFRWFSSLSLLVIWTFIFETSSFVLARLFGMTNLSVFIFIMYYLFPTLVFNSLLFVFLNPLLNRLFGITNKT</sequence>
<evidence type="ECO:0000256" key="4">
    <source>
        <dbReference type="ARBA" id="ARBA00022692"/>
    </source>
</evidence>
<evidence type="ECO:0000313" key="10">
    <source>
        <dbReference type="Proteomes" id="UP001304088"/>
    </source>
</evidence>
<dbReference type="Proteomes" id="UP001304088">
    <property type="component" value="Chromosome"/>
</dbReference>
<evidence type="ECO:0000256" key="3">
    <source>
        <dbReference type="ARBA" id="ARBA00022475"/>
    </source>
</evidence>
<keyword evidence="5" id="KW-0133">Cell shape</keyword>
<feature type="transmembrane region" description="Helical" evidence="8">
    <location>
        <begin position="136"/>
        <end position="158"/>
    </location>
</feature>
<evidence type="ECO:0000256" key="5">
    <source>
        <dbReference type="ARBA" id="ARBA00022960"/>
    </source>
</evidence>
<evidence type="ECO:0000256" key="1">
    <source>
        <dbReference type="ARBA" id="ARBA00004651"/>
    </source>
</evidence>
<keyword evidence="7 8" id="KW-0472">Membrane</keyword>
<keyword evidence="6 8" id="KW-1133">Transmembrane helix</keyword>
<feature type="transmembrane region" description="Helical" evidence="8">
    <location>
        <begin position="43"/>
        <end position="66"/>
    </location>
</feature>
<feature type="transmembrane region" description="Helical" evidence="8">
    <location>
        <begin position="108"/>
        <end position="129"/>
    </location>
</feature>